<dbReference type="Pfam" id="PF02862">
    <property type="entry name" value="DDHD"/>
    <property type="match status" value="1"/>
</dbReference>
<dbReference type="PROSITE" id="PS50918">
    <property type="entry name" value="WWE"/>
    <property type="match status" value="1"/>
</dbReference>
<reference evidence="5" key="2">
    <citation type="submission" date="2025-08" db="UniProtKB">
        <authorList>
            <consortium name="Ensembl"/>
        </authorList>
    </citation>
    <scope>IDENTIFICATION</scope>
</reference>
<accession>H2YTI5</accession>
<feature type="domain" description="DDHD" evidence="4">
    <location>
        <begin position="396"/>
        <end position="599"/>
    </location>
</feature>
<reference evidence="6" key="1">
    <citation type="submission" date="2003-08" db="EMBL/GenBank/DDBJ databases">
        <authorList>
            <person name="Birren B."/>
            <person name="Nusbaum C."/>
            <person name="Abebe A."/>
            <person name="Abouelleil A."/>
            <person name="Adekoya E."/>
            <person name="Ait-zahra M."/>
            <person name="Allen N."/>
            <person name="Allen T."/>
            <person name="An P."/>
            <person name="Anderson M."/>
            <person name="Anderson S."/>
            <person name="Arachchi H."/>
            <person name="Armbruster J."/>
            <person name="Bachantsang P."/>
            <person name="Baldwin J."/>
            <person name="Barry A."/>
            <person name="Bayul T."/>
            <person name="Blitshsteyn B."/>
            <person name="Bloom T."/>
            <person name="Blye J."/>
            <person name="Boguslavskiy L."/>
            <person name="Borowsky M."/>
            <person name="Boukhgalter B."/>
            <person name="Brunache A."/>
            <person name="Butler J."/>
            <person name="Calixte N."/>
            <person name="Calvo S."/>
            <person name="Camarata J."/>
            <person name="Campo K."/>
            <person name="Chang J."/>
            <person name="Cheshatsang Y."/>
            <person name="Citroen M."/>
            <person name="Collymore A."/>
            <person name="Considine T."/>
            <person name="Cook A."/>
            <person name="Cooke P."/>
            <person name="Corum B."/>
            <person name="Cuomo C."/>
            <person name="David R."/>
            <person name="Dawoe T."/>
            <person name="Degray S."/>
            <person name="Dodge S."/>
            <person name="Dooley K."/>
            <person name="Dorje P."/>
            <person name="Dorjee K."/>
            <person name="Dorris L."/>
            <person name="Duffey N."/>
            <person name="Dupes A."/>
            <person name="Elkins T."/>
            <person name="Engels R."/>
            <person name="Erickson J."/>
            <person name="Farina A."/>
            <person name="Faro S."/>
            <person name="Ferreira P."/>
            <person name="Fischer H."/>
            <person name="Fitzgerald M."/>
            <person name="Foley K."/>
            <person name="Gage D."/>
            <person name="Galagan J."/>
            <person name="Gearin G."/>
            <person name="Gnerre S."/>
            <person name="Gnirke A."/>
            <person name="Goyette A."/>
            <person name="Graham J."/>
            <person name="Grandbois E."/>
            <person name="Gyaltsen K."/>
            <person name="Hafez N."/>
            <person name="Hagopian D."/>
            <person name="Hagos B."/>
            <person name="Hall J."/>
            <person name="Hatcher B."/>
            <person name="Heller A."/>
            <person name="Higgins H."/>
            <person name="Honan T."/>
            <person name="Horn A."/>
            <person name="Houde N."/>
            <person name="Hughes L."/>
            <person name="Hulme W."/>
            <person name="Husby E."/>
            <person name="Iliev I."/>
            <person name="Jaffe D."/>
            <person name="Jones C."/>
            <person name="Kamal M."/>
            <person name="Kamat A."/>
            <person name="Kamvysselis M."/>
            <person name="Karlsson E."/>
            <person name="Kells C."/>
            <person name="Kieu A."/>
            <person name="Kisner P."/>
            <person name="Kodira C."/>
            <person name="Kulbokas E."/>
            <person name="Labutti K."/>
            <person name="Lama D."/>
            <person name="Landers T."/>
            <person name="Leger J."/>
            <person name="Levine S."/>
            <person name="Lewis D."/>
            <person name="Lewis T."/>
            <person name="Lindblad-toh K."/>
            <person name="Liu X."/>
            <person name="Lokyitsang T."/>
            <person name="Lokyitsang Y."/>
            <person name="Lucien O."/>
            <person name="Lui A."/>
            <person name="Ma L.J."/>
            <person name="Mabbitt R."/>
            <person name="Macdonald J."/>
            <person name="Maclean C."/>
            <person name="Major J."/>
            <person name="Manning J."/>
            <person name="Marabella R."/>
            <person name="Maru K."/>
            <person name="Matthews C."/>
            <person name="Mauceli E."/>
            <person name="Mccarthy M."/>
            <person name="Mcdonough S."/>
            <person name="Mcghee T."/>
            <person name="Meldrim J."/>
            <person name="Meneus L."/>
            <person name="Mesirov J."/>
            <person name="Mihalev A."/>
            <person name="Mihova T."/>
            <person name="Mikkelsen T."/>
            <person name="Mlenga V."/>
            <person name="Moru K."/>
            <person name="Mozes J."/>
            <person name="Mulrain L."/>
            <person name="Munson G."/>
            <person name="Naylor J."/>
            <person name="Newes C."/>
            <person name="Nguyen C."/>
            <person name="Nguyen N."/>
            <person name="Nguyen T."/>
            <person name="Nicol R."/>
            <person name="Nielsen C."/>
            <person name="Nizzari M."/>
            <person name="Norbu C."/>
            <person name="Norbu N."/>
            <person name="O'donnell P."/>
            <person name="Okoawo O."/>
            <person name="O'leary S."/>
            <person name="Omotosho B."/>
            <person name="O'neill K."/>
            <person name="Osman S."/>
            <person name="Parker S."/>
            <person name="Perrin D."/>
            <person name="Phunkhang P."/>
            <person name="Piqani B."/>
            <person name="Purcell S."/>
            <person name="Rachupka T."/>
            <person name="Ramasamy U."/>
            <person name="Rameau R."/>
            <person name="Ray V."/>
            <person name="Raymond C."/>
            <person name="Retta R."/>
            <person name="Richardson S."/>
            <person name="Rise C."/>
            <person name="Rodriguez J."/>
            <person name="Rogers J."/>
            <person name="Rogov P."/>
            <person name="Rutman M."/>
            <person name="Schupbach R."/>
            <person name="Seaman C."/>
            <person name="Settipalli S."/>
            <person name="Sharpe T."/>
            <person name="Sheridan J."/>
            <person name="Sherpa N."/>
            <person name="Shi J."/>
            <person name="Smirnov S."/>
            <person name="Smith C."/>
            <person name="Sougnez C."/>
            <person name="Spencer B."/>
            <person name="Stalker J."/>
            <person name="Stange-thomann N."/>
            <person name="Stavropoulos S."/>
            <person name="Stetson K."/>
            <person name="Stone C."/>
            <person name="Stone S."/>
            <person name="Stubbs M."/>
            <person name="Talamas J."/>
            <person name="Tchuinga P."/>
            <person name="Tenzing P."/>
            <person name="Tesfaye S."/>
            <person name="Theodore J."/>
            <person name="Thoulutsang Y."/>
            <person name="Topham K."/>
            <person name="Towey S."/>
            <person name="Tsamla T."/>
            <person name="Tsomo N."/>
            <person name="Vallee D."/>
            <person name="Vassiliev H."/>
            <person name="Venkataraman V."/>
            <person name="Vinson J."/>
            <person name="Vo A."/>
            <person name="Wade C."/>
            <person name="Wang S."/>
            <person name="Wangchuk T."/>
            <person name="Wangdi T."/>
            <person name="Whittaker C."/>
            <person name="Wilkinson J."/>
            <person name="Wu Y."/>
            <person name="Wyman D."/>
            <person name="Yadav S."/>
            <person name="Yang S."/>
            <person name="Yang X."/>
            <person name="Yeager S."/>
            <person name="Yee E."/>
            <person name="Young G."/>
            <person name="Zainoun J."/>
            <person name="Zembeck L."/>
            <person name="Zimmer A."/>
            <person name="Zody M."/>
            <person name="Lander E."/>
        </authorList>
    </citation>
    <scope>NUCLEOTIDE SEQUENCE [LARGE SCALE GENOMIC DNA]</scope>
</reference>
<dbReference type="SMART" id="SM01127">
    <property type="entry name" value="DDHD"/>
    <property type="match status" value="1"/>
</dbReference>
<dbReference type="PANTHER" id="PTHR23509:SF10">
    <property type="entry name" value="LD21067P"/>
    <property type="match status" value="1"/>
</dbReference>
<dbReference type="GO" id="GO:0004620">
    <property type="term" value="F:phospholipase activity"/>
    <property type="evidence" value="ECO:0007669"/>
    <property type="project" value="TreeGrafter"/>
</dbReference>
<evidence type="ECO:0000313" key="5">
    <source>
        <dbReference type="Ensembl" id="ENSCSAVP00000008645.1"/>
    </source>
</evidence>
<dbReference type="PANTHER" id="PTHR23509">
    <property type="entry name" value="PA-PL1 PHOSPHOLIPASE FAMILY"/>
    <property type="match status" value="1"/>
</dbReference>
<dbReference type="Pfam" id="PF23464">
    <property type="entry name" value="WWE_3"/>
    <property type="match status" value="1"/>
</dbReference>
<comment type="similarity">
    <text evidence="1">Belongs to the PA-PLA1 family.</text>
</comment>
<feature type="compositionally biased region" description="Polar residues" evidence="2">
    <location>
        <begin position="372"/>
        <end position="387"/>
    </location>
</feature>
<name>H2YTI5_CIOSA</name>
<dbReference type="GO" id="GO:0030134">
    <property type="term" value="C:COPII-coated ER to Golgi transport vesicle"/>
    <property type="evidence" value="ECO:0007669"/>
    <property type="project" value="TreeGrafter"/>
</dbReference>
<keyword evidence="6" id="KW-1185">Reference proteome</keyword>
<feature type="compositionally biased region" description="Low complexity" evidence="2">
    <location>
        <begin position="339"/>
        <end position="351"/>
    </location>
</feature>
<evidence type="ECO:0000259" key="4">
    <source>
        <dbReference type="PROSITE" id="PS51043"/>
    </source>
</evidence>
<dbReference type="HOGENOM" id="CLU_006932_0_0_1"/>
<dbReference type="Pfam" id="PF02825">
    <property type="entry name" value="WWE"/>
    <property type="match status" value="1"/>
</dbReference>
<dbReference type="InterPro" id="IPR004170">
    <property type="entry name" value="WWE_dom"/>
</dbReference>
<dbReference type="PROSITE" id="PS51043">
    <property type="entry name" value="DDHD"/>
    <property type="match status" value="1"/>
</dbReference>
<dbReference type="GO" id="GO:0046872">
    <property type="term" value="F:metal ion binding"/>
    <property type="evidence" value="ECO:0007669"/>
    <property type="project" value="InterPro"/>
</dbReference>
<protein>
    <recommendedName>
        <fullName evidence="7">DDHD domain-containing protein</fullName>
    </recommendedName>
</protein>
<feature type="region of interest" description="Disordered" evidence="2">
    <location>
        <begin position="339"/>
        <end position="391"/>
    </location>
</feature>
<evidence type="ECO:0000256" key="1">
    <source>
        <dbReference type="ARBA" id="ARBA00038464"/>
    </source>
</evidence>
<dbReference type="Ensembl" id="ENSCSAVT00000008755.1">
    <property type="protein sequence ID" value="ENSCSAVP00000008645.1"/>
    <property type="gene ID" value="ENSCSAVG00000005144.1"/>
</dbReference>
<dbReference type="InterPro" id="IPR058055">
    <property type="entry name" value="PA-PLA1"/>
</dbReference>
<proteinExistence type="inferred from homology"/>
<dbReference type="Proteomes" id="UP000007875">
    <property type="component" value="Unassembled WGS sequence"/>
</dbReference>
<organism evidence="5 6">
    <name type="scientific">Ciona savignyi</name>
    <name type="common">Pacific transparent sea squirt</name>
    <dbReference type="NCBI Taxonomy" id="51511"/>
    <lineage>
        <taxon>Eukaryota</taxon>
        <taxon>Metazoa</taxon>
        <taxon>Chordata</taxon>
        <taxon>Tunicata</taxon>
        <taxon>Ascidiacea</taxon>
        <taxon>Phlebobranchia</taxon>
        <taxon>Cionidae</taxon>
        <taxon>Ciona</taxon>
    </lineage>
</organism>
<evidence type="ECO:0000313" key="6">
    <source>
        <dbReference type="Proteomes" id="UP000007875"/>
    </source>
</evidence>
<evidence type="ECO:0000259" key="3">
    <source>
        <dbReference type="PROSITE" id="PS50918"/>
    </source>
</evidence>
<sequence>YQAVTAHWFYCKVLSDTNQQWCPFSYVDSQSLENAARELANGQGCDVVRTDGGRYDVSFTTRERTSVYWDEPAAMVRRCTWFNKSDAESRFTPYEESLAESLEREYHEIVSKGMWHKQIDLGKGEMIVVHNPQLIVHFQPIVQAEPDFGAVREAQMRSKVVKRGIAATDFVKIIPENECGTPDHVVFLCHGIGPVCDLRSRSVVECVDDFRAIHLSLLRSHFKNGLESNKAHRIEFLPIHWHRALHGDATGVDRNIRRLTLPSISRLRHFTNETLLDILFYSSPVYCQTIAETIGNEINSLHKLFMSRNPNFKGSVSLSGHSLGSLILFDLLCHQNSPSAATPAPSQSFPQTHSGTSQTSEHSETLNPPMDTPQQLSSSNSFDTGTGQPAVRYPQLDFQPHALFAMGSPIGMFLTVRGISELGEDFALPTCPGFINIFHPFDPVAYRVEPLINPDFNLKPILVPHYKGRKRLHLELRDSLGRMGQGLKDGIMKSVRLAIGSMQKFAESHWQKGQENLNEEVKQLIKEQEKPDEDSASVTSDVVDLDVGLGRLNGGKRIDFVLQERPLESFNDYLFAFQSHLCYWNNEDTVLLMMREIYDSMGVKSDSQL</sequence>
<feature type="domain" description="WWE" evidence="3">
    <location>
        <begin position="1"/>
        <end position="78"/>
    </location>
</feature>
<dbReference type="InterPro" id="IPR004177">
    <property type="entry name" value="DDHD_dom"/>
</dbReference>
<dbReference type="InterPro" id="IPR057825">
    <property type="entry name" value="WWE_SEC23-DDH2"/>
</dbReference>
<dbReference type="GeneTree" id="ENSGT00940000169275"/>
<dbReference type="AlphaFoldDB" id="H2YTI5"/>
<reference evidence="5" key="3">
    <citation type="submission" date="2025-09" db="UniProtKB">
        <authorList>
            <consortium name="Ensembl"/>
        </authorList>
    </citation>
    <scope>IDENTIFICATION</scope>
</reference>
<evidence type="ECO:0008006" key="7">
    <source>
        <dbReference type="Google" id="ProtNLM"/>
    </source>
</evidence>
<evidence type="ECO:0000256" key="2">
    <source>
        <dbReference type="SAM" id="MobiDB-lite"/>
    </source>
</evidence>